<dbReference type="SUPFAM" id="SSF53187">
    <property type="entry name" value="Zn-dependent exopeptidases"/>
    <property type="match status" value="1"/>
</dbReference>
<gene>
    <name evidence="3" type="primary">cwlD</name>
    <name evidence="3" type="ORF">QR721_00900</name>
</gene>
<evidence type="ECO:0000313" key="4">
    <source>
        <dbReference type="Proteomes" id="UP001180087"/>
    </source>
</evidence>
<dbReference type="InterPro" id="IPR014234">
    <property type="entry name" value="Spore_CwlD"/>
</dbReference>
<dbReference type="PANTHER" id="PTHR30404:SF0">
    <property type="entry name" value="N-ACETYLMURAMOYL-L-ALANINE AMIDASE AMIC"/>
    <property type="match status" value="1"/>
</dbReference>
<dbReference type="SMART" id="SM00646">
    <property type="entry name" value="Ami_3"/>
    <property type="match status" value="1"/>
</dbReference>
<proteinExistence type="predicted"/>
<keyword evidence="4" id="KW-1185">Reference proteome</keyword>
<dbReference type="Proteomes" id="UP001180087">
    <property type="component" value="Chromosome"/>
</dbReference>
<sequence length="245" mass="27775">MMKARQMILWGLGLLTLAFLIQYPIQKTDTTWKSWSLPLSGKTIVIDPGHGGFDGGAVGRDKTEEKEISLLISKRLQDYLQQAGALVFMTRETDKDLATDQKKRIASRKSEDIRNRLKMIHGKKADFFVTVHLNALPDGQWKGAQSFYYPSFDENQLLATFIQDEIKRNLENTNRQALGIQGIYLLKHAKVPGALVEVGFLSNSEELQMLKSEKYQEQMAGSIYNGILRYVTEKDEAKQKSTDAN</sequence>
<evidence type="ECO:0000256" key="1">
    <source>
        <dbReference type="ARBA" id="ARBA00022801"/>
    </source>
</evidence>
<accession>A0ABY9KW64</accession>
<feature type="domain" description="MurNAc-LAA" evidence="2">
    <location>
        <begin position="117"/>
        <end position="228"/>
    </location>
</feature>
<reference evidence="3" key="1">
    <citation type="submission" date="2023-06" db="EMBL/GenBank/DDBJ databases">
        <title>A Treasure from Seagulls: Isolation and Description of Aciduricobacillus qingdaonensis gen. nov., sp. nov., a Rare Obligately Uric Acid-utilizing Member in the Family Bacillaceae.</title>
        <authorList>
            <person name="Liu W."/>
            <person name="Wang B."/>
        </authorList>
    </citation>
    <scope>NUCLEOTIDE SEQUENCE</scope>
    <source>
        <strain evidence="3">44XB</strain>
    </source>
</reference>
<evidence type="ECO:0000313" key="3">
    <source>
        <dbReference type="EMBL" id="WLV24844.1"/>
    </source>
</evidence>
<dbReference type="Gene3D" id="3.40.630.40">
    <property type="entry name" value="Zn-dependent exopeptidases"/>
    <property type="match status" value="1"/>
</dbReference>
<dbReference type="GO" id="GO:0008745">
    <property type="term" value="F:N-acetylmuramoyl-L-alanine amidase activity"/>
    <property type="evidence" value="ECO:0007669"/>
    <property type="project" value="UniProtKB-EC"/>
</dbReference>
<protein>
    <submittedName>
        <fullName evidence="3">N-acetylmuramoyl-L-alanine amidase CwlD</fullName>
        <ecNumber evidence="3">3.5.1.28</ecNumber>
    </submittedName>
</protein>
<dbReference type="CDD" id="cd02696">
    <property type="entry name" value="MurNAc-LAA"/>
    <property type="match status" value="1"/>
</dbReference>
<dbReference type="RefSeq" id="WP_348028284.1">
    <property type="nucleotide sequence ID" value="NZ_CP129113.1"/>
</dbReference>
<dbReference type="EMBL" id="CP129113">
    <property type="protein sequence ID" value="WLV24844.1"/>
    <property type="molecule type" value="Genomic_DNA"/>
</dbReference>
<dbReference type="EC" id="3.5.1.28" evidence="3"/>
<keyword evidence="1 3" id="KW-0378">Hydrolase</keyword>
<dbReference type="NCBIfam" id="TIGR02883">
    <property type="entry name" value="spore_cwlD"/>
    <property type="match status" value="1"/>
</dbReference>
<dbReference type="Pfam" id="PF01520">
    <property type="entry name" value="Amidase_3"/>
    <property type="match status" value="1"/>
</dbReference>
<evidence type="ECO:0000259" key="2">
    <source>
        <dbReference type="SMART" id="SM00646"/>
    </source>
</evidence>
<name>A0ABY9KW64_9BACI</name>
<organism evidence="3 4">
    <name type="scientific">Aciduricibacillus chroicocephali</name>
    <dbReference type="NCBI Taxonomy" id="3054939"/>
    <lineage>
        <taxon>Bacteria</taxon>
        <taxon>Bacillati</taxon>
        <taxon>Bacillota</taxon>
        <taxon>Bacilli</taxon>
        <taxon>Bacillales</taxon>
        <taxon>Bacillaceae</taxon>
        <taxon>Aciduricibacillus</taxon>
    </lineage>
</organism>
<dbReference type="PANTHER" id="PTHR30404">
    <property type="entry name" value="N-ACETYLMURAMOYL-L-ALANINE AMIDASE"/>
    <property type="match status" value="1"/>
</dbReference>
<dbReference type="InterPro" id="IPR002508">
    <property type="entry name" value="MurNAc-LAA_cat"/>
</dbReference>
<dbReference type="InterPro" id="IPR050695">
    <property type="entry name" value="N-acetylmuramoyl_amidase_3"/>
</dbReference>